<dbReference type="InterPro" id="IPR006433">
    <property type="entry name" value="Prohead_protease"/>
</dbReference>
<protein>
    <submittedName>
        <fullName evidence="5">HK97 family phage prohead protease</fullName>
    </submittedName>
</protein>
<dbReference type="RefSeq" id="WP_181759109.1">
    <property type="nucleotide sequence ID" value="NZ_BMCR01000004.1"/>
</dbReference>
<evidence type="ECO:0000313" key="5">
    <source>
        <dbReference type="EMBL" id="MBA4610918.1"/>
    </source>
</evidence>
<dbReference type="GO" id="GO:0006508">
    <property type="term" value="P:proteolysis"/>
    <property type="evidence" value="ECO:0007669"/>
    <property type="project" value="UniProtKB-KW"/>
</dbReference>
<dbReference type="AlphaFoldDB" id="A0A838XQC7"/>
<evidence type="ECO:0000256" key="3">
    <source>
        <dbReference type="ARBA" id="ARBA00022801"/>
    </source>
</evidence>
<organism evidence="5 6">
    <name type="scientific">Stappia taiwanensis</name>
    <dbReference type="NCBI Taxonomy" id="992267"/>
    <lineage>
        <taxon>Bacteria</taxon>
        <taxon>Pseudomonadati</taxon>
        <taxon>Pseudomonadota</taxon>
        <taxon>Alphaproteobacteria</taxon>
        <taxon>Hyphomicrobiales</taxon>
        <taxon>Stappiaceae</taxon>
        <taxon>Stappia</taxon>
    </lineage>
</organism>
<dbReference type="SUPFAM" id="SSF50789">
    <property type="entry name" value="Herpes virus serine proteinase, assemblin"/>
    <property type="match status" value="1"/>
</dbReference>
<gene>
    <name evidence="5" type="ORF">H1W37_04595</name>
</gene>
<keyword evidence="6" id="KW-1185">Reference proteome</keyword>
<keyword evidence="3" id="KW-0378">Hydrolase</keyword>
<evidence type="ECO:0000256" key="2">
    <source>
        <dbReference type="ARBA" id="ARBA00022670"/>
    </source>
</evidence>
<dbReference type="NCBIfam" id="TIGR01543">
    <property type="entry name" value="proheadase_HK97"/>
    <property type="match status" value="1"/>
</dbReference>
<reference evidence="5 6" key="1">
    <citation type="submission" date="2020-07" db="EMBL/GenBank/DDBJ databases">
        <authorList>
            <person name="Li M."/>
        </authorList>
    </citation>
    <scope>NUCLEOTIDE SEQUENCE [LARGE SCALE GENOMIC DNA]</scope>
    <source>
        <strain evidence="5 6">DSM 23284</strain>
    </source>
</reference>
<name>A0A838XQC7_9HYPH</name>
<evidence type="ECO:0000259" key="4">
    <source>
        <dbReference type="Pfam" id="PF04586"/>
    </source>
</evidence>
<reference evidence="5 6" key="2">
    <citation type="submission" date="2020-08" db="EMBL/GenBank/DDBJ databases">
        <title>Stappia taiwanensis sp. nov., isolated from a coastal thermal spring.</title>
        <authorList>
            <person name="Kampfer P."/>
        </authorList>
    </citation>
    <scope>NUCLEOTIDE SEQUENCE [LARGE SCALE GENOMIC DNA]</scope>
    <source>
        <strain evidence="5 6">DSM 23284</strain>
    </source>
</reference>
<feature type="domain" description="Prohead serine protease" evidence="4">
    <location>
        <begin position="23"/>
        <end position="153"/>
    </location>
</feature>
<dbReference type="InterPro" id="IPR054613">
    <property type="entry name" value="Peptidase_S78_dom"/>
</dbReference>
<evidence type="ECO:0000256" key="1">
    <source>
        <dbReference type="ARBA" id="ARBA00022612"/>
    </source>
</evidence>
<keyword evidence="1" id="KW-1188">Viral release from host cell</keyword>
<keyword evidence="2 5" id="KW-0645">Protease</keyword>
<comment type="caution">
    <text evidence="5">The sequence shown here is derived from an EMBL/GenBank/DDBJ whole genome shotgun (WGS) entry which is preliminary data.</text>
</comment>
<dbReference type="Proteomes" id="UP000559404">
    <property type="component" value="Unassembled WGS sequence"/>
</dbReference>
<dbReference type="EMBL" id="JACEON010000003">
    <property type="protein sequence ID" value="MBA4610918.1"/>
    <property type="molecule type" value="Genomic_DNA"/>
</dbReference>
<accession>A0A838XQC7</accession>
<evidence type="ECO:0000313" key="6">
    <source>
        <dbReference type="Proteomes" id="UP000559404"/>
    </source>
</evidence>
<sequence length="171" mass="18323">MSGAPLAGPDPAHPPTVHPPTAVVSGYASLFGSLDDAGDLVMRGAFHRSLRERGPAGIRFLWQHDPARPIGVFEEMREDRTGLFVKGRLLTGTATGREAAVLIAAGALDGLSIGFRARSARRDPHTGIRRLHDIDLWEVSLVTFPLHPGARLAAPGPLAQPTLKHRSLRPS</sequence>
<proteinExistence type="predicted"/>
<dbReference type="GO" id="GO:0008233">
    <property type="term" value="F:peptidase activity"/>
    <property type="evidence" value="ECO:0007669"/>
    <property type="project" value="UniProtKB-KW"/>
</dbReference>
<dbReference type="Pfam" id="PF04586">
    <property type="entry name" value="Peptidase_S78"/>
    <property type="match status" value="1"/>
</dbReference>